<proteinExistence type="predicted"/>
<comment type="caution">
    <text evidence="1">The sequence shown here is derived from an EMBL/GenBank/DDBJ whole genome shotgun (WGS) entry which is preliminary data.</text>
</comment>
<reference evidence="1" key="1">
    <citation type="submission" date="2021-11" db="EMBL/GenBank/DDBJ databases">
        <title>Streptomyces corallinus and Kineosporia corallina sp. nov., two new coral-derived marine actinobacteria.</title>
        <authorList>
            <person name="Buangrab K."/>
            <person name="Sutthacheep M."/>
            <person name="Yeemin T."/>
            <person name="Harunari E."/>
            <person name="Igarashi Y."/>
            <person name="Sripreechasak P."/>
            <person name="Kanchanasin P."/>
            <person name="Tanasupawat S."/>
            <person name="Phongsopitanun W."/>
        </authorList>
    </citation>
    <scope>NUCLEOTIDE SEQUENCE</scope>
    <source>
        <strain evidence="1">JCM 31032</strain>
    </source>
</reference>
<protein>
    <submittedName>
        <fullName evidence="1">DUF2332 domain-containing protein</fullName>
    </submittedName>
</protein>
<dbReference type="Pfam" id="PF10094">
    <property type="entry name" value="DUF2332"/>
    <property type="match status" value="1"/>
</dbReference>
<sequence length="354" mass="37345">MNKTAGRKRSLPEAYLRAAEVAQAENAPLYEQVARALGESPEAMQVLEPAAQRGPSAVLAALHDRALAGRAPELARAYAEGDAPAAGRAAVQTLLGSIEEVIATAGRRPVLTKENGRCAVLYPAVAEAALRVGAGAIALIDVGRAAGLNLNLDRVGLSYSSGRRLGDPSSPVQMSAQVVGERPIPSQPLPEVVSRTVVAPDPLDLTDADQARWLRAGVWPDHQEQMAVLNAELDLAVRSPVRRLAGVINERLPEALAEVPADVLPVVTTTWALSHLSLEARLRFLHCLDEAATHRPVAWVSVEGVGVAPAVPTMGDRRASGHSTIGLSVFEHASTVALAVGRSWSQGRTLAWLV</sequence>
<gene>
    <name evidence="1" type="ORF">LR394_06955</name>
</gene>
<dbReference type="AlphaFoldDB" id="A0A9X1NAN5"/>
<keyword evidence="2" id="KW-1185">Reference proteome</keyword>
<name>A0A9X1NAN5_9ACTN</name>
<dbReference type="EMBL" id="JAJOMB010000003">
    <property type="protein sequence ID" value="MCD5310628.1"/>
    <property type="molecule type" value="Genomic_DNA"/>
</dbReference>
<dbReference type="RefSeq" id="WP_231439673.1">
    <property type="nucleotide sequence ID" value="NZ_JAJOMB010000003.1"/>
</dbReference>
<organism evidence="1 2">
    <name type="scientific">Kineosporia babensis</name>
    <dbReference type="NCBI Taxonomy" id="499548"/>
    <lineage>
        <taxon>Bacteria</taxon>
        <taxon>Bacillati</taxon>
        <taxon>Actinomycetota</taxon>
        <taxon>Actinomycetes</taxon>
        <taxon>Kineosporiales</taxon>
        <taxon>Kineosporiaceae</taxon>
        <taxon>Kineosporia</taxon>
    </lineage>
</organism>
<evidence type="ECO:0000313" key="1">
    <source>
        <dbReference type="EMBL" id="MCD5310628.1"/>
    </source>
</evidence>
<dbReference type="Proteomes" id="UP001138997">
    <property type="component" value="Unassembled WGS sequence"/>
</dbReference>
<dbReference type="InterPro" id="IPR011200">
    <property type="entry name" value="UCP012608"/>
</dbReference>
<accession>A0A9X1NAN5</accession>
<evidence type="ECO:0000313" key="2">
    <source>
        <dbReference type="Proteomes" id="UP001138997"/>
    </source>
</evidence>